<dbReference type="UniPathway" id="UPA00053">
    <property type="reaction ID" value="UER00085"/>
</dbReference>
<comment type="subcellular location">
    <subcellularLocation>
        <location evidence="5 19">Cytoplasm</location>
    </subcellularLocation>
</comment>
<dbReference type="NCBIfam" id="TIGR01357">
    <property type="entry name" value="aroB"/>
    <property type="match status" value="1"/>
</dbReference>
<comment type="similarity">
    <text evidence="7 19">Belongs to the sugar phosphate cyclases superfamily. Dehydroquinate synthase family.</text>
</comment>
<comment type="caution">
    <text evidence="23">The sequence shown here is derived from an EMBL/GenBank/DDBJ whole genome shotgun (WGS) entry which is preliminary data.</text>
</comment>
<dbReference type="Gene3D" id="3.40.50.1970">
    <property type="match status" value="1"/>
</dbReference>
<dbReference type="SUPFAM" id="SSF56796">
    <property type="entry name" value="Dehydroquinate synthase-like"/>
    <property type="match status" value="1"/>
</dbReference>
<evidence type="ECO:0000256" key="1">
    <source>
        <dbReference type="ARBA" id="ARBA00001393"/>
    </source>
</evidence>
<keyword evidence="10 19" id="KW-0963">Cytoplasm</keyword>
<feature type="binding site" evidence="19">
    <location>
        <position position="142"/>
    </location>
    <ligand>
        <name>NAD(+)</name>
        <dbReference type="ChEBI" id="CHEBI:57540"/>
    </ligand>
</feature>
<dbReference type="Pfam" id="PF24621">
    <property type="entry name" value="DHQS_C"/>
    <property type="match status" value="1"/>
</dbReference>
<evidence type="ECO:0000256" key="3">
    <source>
        <dbReference type="ARBA" id="ARBA00001947"/>
    </source>
</evidence>
<dbReference type="AlphaFoldDB" id="A0A4U8TLD2"/>
<keyword evidence="20" id="KW-0472">Membrane</keyword>
<dbReference type="GO" id="GO:0000166">
    <property type="term" value="F:nucleotide binding"/>
    <property type="evidence" value="ECO:0007669"/>
    <property type="project" value="UniProtKB-KW"/>
</dbReference>
<dbReference type="EMBL" id="JRMQ02000008">
    <property type="protein sequence ID" value="TLE01282.1"/>
    <property type="molecule type" value="Genomic_DNA"/>
</dbReference>
<evidence type="ECO:0000256" key="11">
    <source>
        <dbReference type="ARBA" id="ARBA00022605"/>
    </source>
</evidence>
<keyword evidence="13 19" id="KW-0547">Nucleotide-binding</keyword>
<evidence type="ECO:0000256" key="7">
    <source>
        <dbReference type="ARBA" id="ARBA00005412"/>
    </source>
</evidence>
<evidence type="ECO:0000256" key="10">
    <source>
        <dbReference type="ARBA" id="ARBA00022490"/>
    </source>
</evidence>
<feature type="binding site" evidence="19">
    <location>
        <position position="133"/>
    </location>
    <ligand>
        <name>NAD(+)</name>
        <dbReference type="ChEBI" id="CHEBI:57540"/>
    </ligand>
</feature>
<evidence type="ECO:0000256" key="13">
    <source>
        <dbReference type="ARBA" id="ARBA00022741"/>
    </source>
</evidence>
<feature type="binding site" evidence="19">
    <location>
        <position position="236"/>
    </location>
    <ligand>
        <name>Zn(2+)</name>
        <dbReference type="ChEBI" id="CHEBI:29105"/>
    </ligand>
</feature>
<dbReference type="OrthoDB" id="9806583at2"/>
<protein>
    <recommendedName>
        <fullName evidence="9 19">3-dehydroquinate synthase</fullName>
        <shortName evidence="19">DHQS</shortName>
        <ecNumber evidence="8 19">4.2.3.4</ecNumber>
    </recommendedName>
</protein>
<keyword evidence="17 19" id="KW-0456">Lyase</keyword>
<comment type="caution">
    <text evidence="19">Lacks conserved residue(s) required for the propagation of feature annotation.</text>
</comment>
<feature type="binding site" evidence="19">
    <location>
        <begin position="96"/>
        <end position="100"/>
    </location>
    <ligand>
        <name>NAD(+)</name>
        <dbReference type="ChEBI" id="CHEBI:57540"/>
    </ligand>
</feature>
<comment type="pathway">
    <text evidence="6 19">Metabolic intermediate biosynthesis; chorismate biosynthesis; chorismate from D-erythrose 4-phosphate and phosphoenolpyruvate: step 2/7.</text>
</comment>
<evidence type="ECO:0000313" key="24">
    <source>
        <dbReference type="Proteomes" id="UP000029707"/>
    </source>
</evidence>
<dbReference type="EC" id="4.2.3.4" evidence="8 19"/>
<dbReference type="Proteomes" id="UP000029707">
    <property type="component" value="Unassembled WGS sequence"/>
</dbReference>
<evidence type="ECO:0000256" key="12">
    <source>
        <dbReference type="ARBA" id="ARBA00022723"/>
    </source>
</evidence>
<evidence type="ECO:0000256" key="4">
    <source>
        <dbReference type="ARBA" id="ARBA00003485"/>
    </source>
</evidence>
<proteinExistence type="inferred from homology"/>
<keyword evidence="24" id="KW-1185">Reference proteome</keyword>
<evidence type="ECO:0000256" key="20">
    <source>
        <dbReference type="SAM" id="Phobius"/>
    </source>
</evidence>
<organism evidence="23 24">
    <name type="scientific">Helicobacter japonicus</name>
    <dbReference type="NCBI Taxonomy" id="425400"/>
    <lineage>
        <taxon>Bacteria</taxon>
        <taxon>Pseudomonadati</taxon>
        <taxon>Campylobacterota</taxon>
        <taxon>Epsilonproteobacteria</taxon>
        <taxon>Campylobacterales</taxon>
        <taxon>Helicobacteraceae</taxon>
        <taxon>Helicobacter</taxon>
    </lineage>
</organism>
<keyword evidence="18 19" id="KW-0170">Cobalt</keyword>
<dbReference type="STRING" id="425400.LS65_05755"/>
<comment type="cofactor">
    <cofactor evidence="2 19">
        <name>NAD(+)</name>
        <dbReference type="ChEBI" id="CHEBI:57540"/>
    </cofactor>
</comment>
<evidence type="ECO:0000256" key="18">
    <source>
        <dbReference type="ARBA" id="ARBA00023285"/>
    </source>
</evidence>
<dbReference type="GO" id="GO:0009423">
    <property type="term" value="P:chorismate biosynthetic process"/>
    <property type="evidence" value="ECO:0007669"/>
    <property type="project" value="UniProtKB-UniRule"/>
</dbReference>
<feature type="domain" description="3-dehydroquinate synthase N-terminal" evidence="21">
    <location>
        <begin position="58"/>
        <end position="169"/>
    </location>
</feature>
<comment type="catalytic activity">
    <reaction evidence="1 19">
        <text>7-phospho-2-dehydro-3-deoxy-D-arabino-heptonate = 3-dehydroquinate + phosphate</text>
        <dbReference type="Rhea" id="RHEA:21968"/>
        <dbReference type="ChEBI" id="CHEBI:32364"/>
        <dbReference type="ChEBI" id="CHEBI:43474"/>
        <dbReference type="ChEBI" id="CHEBI:58394"/>
        <dbReference type="EC" id="4.2.3.4"/>
    </reaction>
</comment>
<dbReference type="InterPro" id="IPR030960">
    <property type="entry name" value="DHQS/DOIS_N"/>
</dbReference>
<keyword evidence="20" id="KW-0812">Transmembrane</keyword>
<dbReference type="InterPro" id="IPR056179">
    <property type="entry name" value="DHQS_C"/>
</dbReference>
<dbReference type="GO" id="GO:0005737">
    <property type="term" value="C:cytoplasm"/>
    <property type="evidence" value="ECO:0007669"/>
    <property type="project" value="UniProtKB-SubCell"/>
</dbReference>
<evidence type="ECO:0000256" key="2">
    <source>
        <dbReference type="ARBA" id="ARBA00001911"/>
    </source>
</evidence>
<feature type="domain" description="3-dehydroquinate synthase C-terminal" evidence="22">
    <location>
        <begin position="172"/>
        <end position="313"/>
    </location>
</feature>
<evidence type="ECO:0000256" key="6">
    <source>
        <dbReference type="ARBA" id="ARBA00004661"/>
    </source>
</evidence>
<keyword evidence="20" id="KW-1133">Transmembrane helix</keyword>
<comment type="cofactor">
    <cofactor evidence="19">
        <name>Co(2+)</name>
        <dbReference type="ChEBI" id="CHEBI:48828"/>
    </cofactor>
    <cofactor evidence="19">
        <name>Zn(2+)</name>
        <dbReference type="ChEBI" id="CHEBI:29105"/>
    </cofactor>
    <text evidence="19">Binds 1 divalent metal cation per subunit. Can use either Co(2+) or Zn(2+).</text>
</comment>
<feature type="binding site" evidence="19">
    <location>
        <position position="175"/>
    </location>
    <ligand>
        <name>Zn(2+)</name>
        <dbReference type="ChEBI" id="CHEBI:29105"/>
    </ligand>
</feature>
<dbReference type="HAMAP" id="MF_00110">
    <property type="entry name" value="DHQ_synthase"/>
    <property type="match status" value="1"/>
</dbReference>
<keyword evidence="11 19" id="KW-0028">Amino-acid biosynthesis</keyword>
<comment type="function">
    <text evidence="4 19">Catalyzes the conversion of 3-deoxy-D-arabino-heptulosonate 7-phosphate (DAHP) to dehydroquinate (DHQ).</text>
</comment>
<keyword evidence="14 19" id="KW-0862">Zinc</keyword>
<feature type="binding site" evidence="19">
    <location>
        <begin position="120"/>
        <end position="121"/>
    </location>
    <ligand>
        <name>NAD(+)</name>
        <dbReference type="ChEBI" id="CHEBI:57540"/>
    </ligand>
</feature>
<dbReference type="RefSeq" id="WP_034362282.1">
    <property type="nucleotide sequence ID" value="NZ_CAJUDB010000028.1"/>
</dbReference>
<dbReference type="GO" id="GO:0008652">
    <property type="term" value="P:amino acid biosynthetic process"/>
    <property type="evidence" value="ECO:0007669"/>
    <property type="project" value="UniProtKB-KW"/>
</dbReference>
<dbReference type="Pfam" id="PF01761">
    <property type="entry name" value="DHQ_synthase"/>
    <property type="match status" value="1"/>
</dbReference>
<dbReference type="PIRSF" id="PIRSF001455">
    <property type="entry name" value="DHQ_synth"/>
    <property type="match status" value="1"/>
</dbReference>
<dbReference type="CDD" id="cd08195">
    <property type="entry name" value="DHQS"/>
    <property type="match status" value="1"/>
</dbReference>
<evidence type="ECO:0000256" key="14">
    <source>
        <dbReference type="ARBA" id="ARBA00022833"/>
    </source>
</evidence>
<evidence type="ECO:0000256" key="15">
    <source>
        <dbReference type="ARBA" id="ARBA00023027"/>
    </source>
</evidence>
<evidence type="ECO:0000256" key="19">
    <source>
        <dbReference type="HAMAP-Rule" id="MF_00110"/>
    </source>
</evidence>
<dbReference type="InterPro" id="IPR016037">
    <property type="entry name" value="DHQ_synth_AroB"/>
</dbReference>
<dbReference type="PANTHER" id="PTHR43622:SF7">
    <property type="entry name" value="3-DEHYDROQUINATE SYNTHASE, CHLOROPLASTIC"/>
    <property type="match status" value="1"/>
</dbReference>
<evidence type="ECO:0000259" key="22">
    <source>
        <dbReference type="Pfam" id="PF24621"/>
    </source>
</evidence>
<comment type="cofactor">
    <cofactor evidence="3">
        <name>Zn(2+)</name>
        <dbReference type="ChEBI" id="CHEBI:29105"/>
    </cofactor>
</comment>
<evidence type="ECO:0000256" key="17">
    <source>
        <dbReference type="ARBA" id="ARBA00023239"/>
    </source>
</evidence>
<evidence type="ECO:0000256" key="9">
    <source>
        <dbReference type="ARBA" id="ARBA00017684"/>
    </source>
</evidence>
<dbReference type="PANTHER" id="PTHR43622">
    <property type="entry name" value="3-DEHYDROQUINATE SYNTHASE"/>
    <property type="match status" value="1"/>
</dbReference>
<sequence length="353" mass="39230">MNKTIQIQTKSTQYPIYIGTLPQIESPHKVLIVSNPKVAGFYLRQVLERIIAPEVYVCIVPDGEQYKNMQSVEYILECAFSHRLDRKSLMIALGGGVIGDMVGFVSGIYQRGIDFIQIPTTLLAQVDASVGGKTGVNNAFGKNLIGLFHQPKAVYIDPAMLTTLPNREFGAGVAEIVKMAVCFDKTFFDSLLARKLSLQDMESLSEAIAKSVEIKARVVNADEKEQGIRAALNYGHTFGHVIENLTQYEQFLHGEAVSIGMCMANTLACELGLLSQEQCQSIKQLLSSYNLPTHFAFENAQGFYEKFYLDKKSTDSRIMFILPQGIGDVKFCNDVPKDVVLRVLKKCGDYDEN</sequence>
<name>A0A4U8TLD2_9HELI</name>
<evidence type="ECO:0000313" key="23">
    <source>
        <dbReference type="EMBL" id="TLE01282.1"/>
    </source>
</evidence>
<dbReference type="InterPro" id="IPR050071">
    <property type="entry name" value="Dehydroquinate_synthase"/>
</dbReference>
<dbReference type="Gene3D" id="1.20.1090.10">
    <property type="entry name" value="Dehydroquinate synthase-like - alpha domain"/>
    <property type="match status" value="1"/>
</dbReference>
<dbReference type="GO" id="GO:0003856">
    <property type="term" value="F:3-dehydroquinate synthase activity"/>
    <property type="evidence" value="ECO:0007669"/>
    <property type="project" value="UniProtKB-UniRule"/>
</dbReference>
<accession>A0A4U8TLD2</accession>
<gene>
    <name evidence="19" type="primary">aroB</name>
    <name evidence="23" type="ORF">LS65_006630</name>
</gene>
<keyword evidence="12 19" id="KW-0479">Metal-binding</keyword>
<reference evidence="23 24" key="1">
    <citation type="journal article" date="2014" name="Genome Announc.">
        <title>Draft genome sequences of eight enterohepatic helicobacter species isolated from both laboratory and wild rodents.</title>
        <authorList>
            <person name="Sheh A."/>
            <person name="Shen Z."/>
            <person name="Fox J.G."/>
        </authorList>
    </citation>
    <scope>NUCLEOTIDE SEQUENCE [LARGE SCALE GENOMIC DNA]</scope>
    <source>
        <strain evidence="23 24">MIT 01-6451</strain>
    </source>
</reference>
<evidence type="ECO:0000259" key="21">
    <source>
        <dbReference type="Pfam" id="PF01761"/>
    </source>
</evidence>
<evidence type="ECO:0000256" key="8">
    <source>
        <dbReference type="ARBA" id="ARBA00013031"/>
    </source>
</evidence>
<feature type="transmembrane region" description="Helical" evidence="20">
    <location>
        <begin position="89"/>
        <end position="109"/>
    </location>
</feature>
<dbReference type="FunFam" id="3.40.50.1970:FF:000007">
    <property type="entry name" value="Pentafunctional AROM polypeptide"/>
    <property type="match status" value="1"/>
</dbReference>
<dbReference type="InterPro" id="IPR030963">
    <property type="entry name" value="DHQ_synth_fam"/>
</dbReference>
<keyword evidence="16 19" id="KW-0057">Aromatic amino acid biosynthesis</keyword>
<feature type="binding site" evidence="19">
    <location>
        <begin position="62"/>
        <end position="67"/>
    </location>
    <ligand>
        <name>NAD(+)</name>
        <dbReference type="ChEBI" id="CHEBI:57540"/>
    </ligand>
</feature>
<dbReference type="GO" id="GO:0046872">
    <property type="term" value="F:metal ion binding"/>
    <property type="evidence" value="ECO:0007669"/>
    <property type="project" value="UniProtKB-KW"/>
</dbReference>
<evidence type="ECO:0000256" key="5">
    <source>
        <dbReference type="ARBA" id="ARBA00004496"/>
    </source>
</evidence>
<evidence type="ECO:0000256" key="16">
    <source>
        <dbReference type="ARBA" id="ARBA00023141"/>
    </source>
</evidence>
<dbReference type="GO" id="GO:0009073">
    <property type="term" value="P:aromatic amino acid family biosynthetic process"/>
    <property type="evidence" value="ECO:0007669"/>
    <property type="project" value="UniProtKB-KW"/>
</dbReference>
<keyword evidence="15 19" id="KW-0520">NAD</keyword>
<feature type="binding site" evidence="19">
    <location>
        <position position="253"/>
    </location>
    <ligand>
        <name>Zn(2+)</name>
        <dbReference type="ChEBI" id="CHEBI:29105"/>
    </ligand>
</feature>